<evidence type="ECO:0000313" key="5">
    <source>
        <dbReference type="EMBL" id="MDQ0179362.1"/>
    </source>
</evidence>
<dbReference type="PANTHER" id="PTHR36933:SF1">
    <property type="entry name" value="SLL0788 PROTEIN"/>
    <property type="match status" value="1"/>
</dbReference>
<dbReference type="Pfam" id="PF03713">
    <property type="entry name" value="DUF305"/>
    <property type="match status" value="1"/>
</dbReference>
<dbReference type="PANTHER" id="PTHR36933">
    <property type="entry name" value="SLL0788 PROTEIN"/>
    <property type="match status" value="1"/>
</dbReference>
<feature type="signal peptide" evidence="2">
    <location>
        <begin position="1"/>
        <end position="19"/>
    </location>
</feature>
<name>A0AAW8DFL6_9MICC</name>
<reference evidence="4 6" key="1">
    <citation type="submission" date="2023-07" db="EMBL/GenBank/DDBJ databases">
        <title>Sorghum-associated microbial communities from plants grown in Nebraska, USA.</title>
        <authorList>
            <person name="Schachtman D."/>
        </authorList>
    </citation>
    <scope>NUCLEOTIDE SEQUENCE</scope>
    <source>
        <strain evidence="4">DS1006</strain>
        <strain evidence="5 6">DS1016</strain>
    </source>
</reference>
<keyword evidence="6" id="KW-1185">Reference proteome</keyword>
<dbReference type="PROSITE" id="PS51257">
    <property type="entry name" value="PROKAR_LIPOPROTEIN"/>
    <property type="match status" value="1"/>
</dbReference>
<evidence type="ECO:0000313" key="6">
    <source>
        <dbReference type="Proteomes" id="UP001230951"/>
    </source>
</evidence>
<dbReference type="Proteomes" id="UP001230951">
    <property type="component" value="Unassembled WGS sequence"/>
</dbReference>
<dbReference type="Gene3D" id="1.20.1260.10">
    <property type="match status" value="1"/>
</dbReference>
<evidence type="ECO:0000256" key="1">
    <source>
        <dbReference type="SAM" id="MobiDB-lite"/>
    </source>
</evidence>
<dbReference type="EMBL" id="JAUSRG010000002">
    <property type="protein sequence ID" value="MDP9903984.1"/>
    <property type="molecule type" value="Genomic_DNA"/>
</dbReference>
<dbReference type="InterPro" id="IPR005183">
    <property type="entry name" value="DUF305_CopM-like"/>
</dbReference>
<comment type="caution">
    <text evidence="4">The sequence shown here is derived from an EMBL/GenBank/DDBJ whole genome shotgun (WGS) entry which is preliminary data.</text>
</comment>
<feature type="compositionally biased region" description="Low complexity" evidence="1">
    <location>
        <begin position="36"/>
        <end position="52"/>
    </location>
</feature>
<dbReference type="AlphaFoldDB" id="A0AAW8DFL6"/>
<dbReference type="EMBL" id="JAUSTF010000001">
    <property type="protein sequence ID" value="MDQ0179362.1"/>
    <property type="molecule type" value="Genomic_DNA"/>
</dbReference>
<dbReference type="Proteomes" id="UP001242995">
    <property type="component" value="Unassembled WGS sequence"/>
</dbReference>
<dbReference type="InterPro" id="IPR012347">
    <property type="entry name" value="Ferritin-like"/>
</dbReference>
<gene>
    <name evidence="4" type="ORF">J2S90_000930</name>
    <name evidence="5" type="ORF">J2S93_000769</name>
</gene>
<evidence type="ECO:0000259" key="3">
    <source>
        <dbReference type="Pfam" id="PF03713"/>
    </source>
</evidence>
<protein>
    <submittedName>
        <fullName evidence="4">Uncharacterized protein (DUF305 family)</fullName>
    </submittedName>
</protein>
<feature type="chain" id="PRO_5043566662" evidence="2">
    <location>
        <begin position="20"/>
        <end position="203"/>
    </location>
</feature>
<proteinExistence type="predicted"/>
<evidence type="ECO:0000256" key="2">
    <source>
        <dbReference type="SAM" id="SignalP"/>
    </source>
</evidence>
<feature type="region of interest" description="Disordered" evidence="1">
    <location>
        <begin position="27"/>
        <end position="52"/>
    </location>
</feature>
<evidence type="ECO:0000313" key="4">
    <source>
        <dbReference type="EMBL" id="MDP9903984.1"/>
    </source>
</evidence>
<keyword evidence="2" id="KW-0732">Signal</keyword>
<feature type="domain" description="DUF305" evidence="3">
    <location>
        <begin position="59"/>
        <end position="200"/>
    </location>
</feature>
<organism evidence="4 7">
    <name type="scientific">Arthrobacter bambusae</name>
    <dbReference type="NCBI Taxonomy" id="1338426"/>
    <lineage>
        <taxon>Bacteria</taxon>
        <taxon>Bacillati</taxon>
        <taxon>Actinomycetota</taxon>
        <taxon>Actinomycetes</taxon>
        <taxon>Micrococcales</taxon>
        <taxon>Micrococcaceae</taxon>
        <taxon>Arthrobacter</taxon>
    </lineage>
</organism>
<accession>A0AAW8DFL6</accession>
<sequence>MRKNLTLATFTVATAIALAGCSAGTGGSSMPGMDHGSASSSGSAASPAAATAGDHNAADAEFARMMIPHHAQAVQMSDVILAKNGIPAQVTALAGRIKAAQGPEIEKMTGWLKDWNEPAGMSGGHTMNGMVDNEDMTKLEAAQGRDAARLFLTHMIAHHQGAVAMAQKEGTDGKNADALKLGKDIVTAQEAEIKEMQELLGAL</sequence>
<dbReference type="RefSeq" id="WP_306959555.1">
    <property type="nucleotide sequence ID" value="NZ_JAUSRG010000002.1"/>
</dbReference>
<evidence type="ECO:0000313" key="7">
    <source>
        <dbReference type="Proteomes" id="UP001242995"/>
    </source>
</evidence>